<reference evidence="5 6" key="1">
    <citation type="submission" date="2019-07" db="EMBL/GenBank/DDBJ databases">
        <title>Complete Genome Sequence of Leptotrichia goodfellowii Strain JCM 16774.</title>
        <authorList>
            <person name="Watanabe S."/>
            <person name="Cui L."/>
        </authorList>
    </citation>
    <scope>NUCLEOTIDE SEQUENCE [LARGE SCALE GENOMIC DNA]</scope>
    <source>
        <strain evidence="5 6">JCM16774</strain>
    </source>
</reference>
<evidence type="ECO:0000259" key="3">
    <source>
        <dbReference type="Pfam" id="PF03968"/>
    </source>
</evidence>
<dbReference type="InterPro" id="IPR005653">
    <property type="entry name" value="OstA-like_N"/>
</dbReference>
<feature type="domain" description="Organic solvent tolerance-like N-terminal" evidence="3">
    <location>
        <begin position="498"/>
        <end position="556"/>
    </location>
</feature>
<feature type="transmembrane region" description="Helical" evidence="2">
    <location>
        <begin position="6"/>
        <end position="23"/>
    </location>
</feature>
<sequence>MWKKTAYGVLIVIAGYFLYSVFLKKIDTSPVEKMKQEMNAKNVTYKLKDDAIIKADEQIGTQTDGIIKFKGVVIDLLKKDMLISAKEAEVNTKTSDITLKNTVEGRTKDNKWNIFTEHVDYKKEGDLIISDTRTKIINNEDKTELQADKVQTTVKFEEITGTGNVVYKKEGKELKADKIKYNDVNKQAEAEGNVKYKDEKSDIAANRGVYFIEKKQVDATGNVNYRNKDLNVKANHVFYDEIKQIANADGNGTFSYFPRKSTGTFQSGVYDLVNEILTTDQYYTMNYDDYKMKGTGLVYLFKTGDATLKSNFSVTKQNFTVSGSDGTMNTIVKNIFANNMLMTSVQGDRISSRTGEGSFEKKEFRFDGNINGKIRGNVKNFVTNPTKLVDSEAVHFRGNTAKVYFLSHSNNDMSITRSEIKENVHMIYKELNLDSQYNEIDTSKNLVLARDRVILDFRNETQMTSNFLYLDLNQEIGNAQNNVKIVSKLPQLVNLNTSSDKATVNMKEKKVTLLGNVVSYQGKTKISSKKAVYDINKKILENDGNIKMEYFVQNSAVSTGKTNATDVQAVDEILKKLSVSQNDINNRDKIELPRAMTASNGTNVNIKWSSSNSGFLPVTGKVNKEFLGGNRRNVTLKALLRAGSEEKEKTFNVNIPVETVGEMLERAAKNIYVPESQNNLPSTVKVNVAKGTLDIPVTWERSGSKEKGLVATLRYQGVEYKKQF</sequence>
<organism evidence="5 6">
    <name type="scientific">Pseudoleptotrichia goodfellowii</name>
    <dbReference type="NCBI Taxonomy" id="157692"/>
    <lineage>
        <taxon>Bacteria</taxon>
        <taxon>Fusobacteriati</taxon>
        <taxon>Fusobacteriota</taxon>
        <taxon>Fusobacteriia</taxon>
        <taxon>Fusobacteriales</taxon>
        <taxon>Leptotrichiaceae</taxon>
        <taxon>Pseudoleptotrichia</taxon>
    </lineage>
</organism>
<dbReference type="OrthoDB" id="89860at2"/>
<dbReference type="EMBL" id="AP019822">
    <property type="protein sequence ID" value="BBM35833.1"/>
    <property type="molecule type" value="Genomic_DNA"/>
</dbReference>
<dbReference type="Pfam" id="PF03968">
    <property type="entry name" value="LptD_N"/>
    <property type="match status" value="2"/>
</dbReference>
<feature type="domain" description="Atrophied bacterial Ig" evidence="4">
    <location>
        <begin position="576"/>
        <end position="655"/>
    </location>
</feature>
<dbReference type="PANTHER" id="PTHR30189:SF1">
    <property type="entry name" value="LPS-ASSEMBLY PROTEIN LPTD"/>
    <property type="match status" value="1"/>
</dbReference>
<proteinExistence type="predicted"/>
<keyword evidence="2" id="KW-0812">Transmembrane</keyword>
<dbReference type="AlphaFoldDB" id="A0A510JCQ9"/>
<evidence type="ECO:0000256" key="1">
    <source>
        <dbReference type="ARBA" id="ARBA00023237"/>
    </source>
</evidence>
<keyword evidence="2" id="KW-0472">Membrane</keyword>
<keyword evidence="1" id="KW-0998">Cell outer membrane</keyword>
<dbReference type="Gene3D" id="2.60.450.10">
    <property type="entry name" value="Lipopolysaccharide (LPS) transport protein A like domain"/>
    <property type="match status" value="3"/>
</dbReference>
<dbReference type="Proteomes" id="UP000321606">
    <property type="component" value="Chromosome"/>
</dbReference>
<evidence type="ECO:0000313" key="6">
    <source>
        <dbReference type="Proteomes" id="UP000321606"/>
    </source>
</evidence>
<evidence type="ECO:0000259" key="4">
    <source>
        <dbReference type="Pfam" id="PF20578"/>
    </source>
</evidence>
<protein>
    <submittedName>
        <fullName evidence="5">Uncharacterized protein</fullName>
    </submittedName>
</protein>
<dbReference type="GO" id="GO:1990351">
    <property type="term" value="C:transporter complex"/>
    <property type="evidence" value="ECO:0007669"/>
    <property type="project" value="TreeGrafter"/>
</dbReference>
<dbReference type="STRING" id="714315.GCA_000516535_00757"/>
<accession>A0A510JCQ9</accession>
<keyword evidence="2" id="KW-1133">Transmembrane helix</keyword>
<evidence type="ECO:0000313" key="5">
    <source>
        <dbReference type="EMBL" id="BBM35833.1"/>
    </source>
</evidence>
<name>A0A510JCQ9_9FUSO</name>
<feature type="domain" description="Organic solvent tolerance-like N-terminal" evidence="3">
    <location>
        <begin position="145"/>
        <end position="244"/>
    </location>
</feature>
<dbReference type="Pfam" id="PF20578">
    <property type="entry name" value="aBig_2"/>
    <property type="match status" value="1"/>
</dbReference>
<dbReference type="PANTHER" id="PTHR30189">
    <property type="entry name" value="LPS-ASSEMBLY PROTEIN"/>
    <property type="match status" value="1"/>
</dbReference>
<gene>
    <name evidence="5" type="ORF">JCM16774_0763</name>
</gene>
<dbReference type="KEGG" id="lgo:JCM16774_0763"/>
<dbReference type="RefSeq" id="WP_026737302.1">
    <property type="nucleotide sequence ID" value="NZ_AP019822.1"/>
</dbReference>
<dbReference type="InterPro" id="IPR050218">
    <property type="entry name" value="LptD"/>
</dbReference>
<dbReference type="GO" id="GO:0009279">
    <property type="term" value="C:cell outer membrane"/>
    <property type="evidence" value="ECO:0007669"/>
    <property type="project" value="TreeGrafter"/>
</dbReference>
<evidence type="ECO:0000256" key="2">
    <source>
        <dbReference type="SAM" id="Phobius"/>
    </source>
</evidence>
<dbReference type="InterPro" id="IPR046780">
    <property type="entry name" value="aBig_2"/>
</dbReference>